<evidence type="ECO:0000256" key="2">
    <source>
        <dbReference type="ARBA" id="ARBA00022475"/>
    </source>
</evidence>
<feature type="transmembrane region" description="Helical" evidence="8">
    <location>
        <begin position="43"/>
        <end position="61"/>
    </location>
</feature>
<keyword evidence="3 8" id="KW-0812">Transmembrane</keyword>
<dbReference type="InterPro" id="IPR004268">
    <property type="entry name" value="MurJ"/>
</dbReference>
<name>A0A022R793_ERYGU</name>
<protein>
    <recommendedName>
        <fullName evidence="11">Murein biosynthesis integral membrane protein MurJ</fullName>
    </recommendedName>
</protein>
<organism evidence="9 10">
    <name type="scientific">Erythranthe guttata</name>
    <name type="common">Yellow monkey flower</name>
    <name type="synonym">Mimulus guttatus</name>
    <dbReference type="NCBI Taxonomy" id="4155"/>
    <lineage>
        <taxon>Eukaryota</taxon>
        <taxon>Viridiplantae</taxon>
        <taxon>Streptophyta</taxon>
        <taxon>Embryophyta</taxon>
        <taxon>Tracheophyta</taxon>
        <taxon>Spermatophyta</taxon>
        <taxon>Magnoliopsida</taxon>
        <taxon>eudicotyledons</taxon>
        <taxon>Gunneridae</taxon>
        <taxon>Pentapetalae</taxon>
        <taxon>asterids</taxon>
        <taxon>lamiids</taxon>
        <taxon>Lamiales</taxon>
        <taxon>Phrymaceae</taxon>
        <taxon>Erythranthe</taxon>
    </lineage>
</organism>
<proteinExistence type="predicted"/>
<evidence type="ECO:0000256" key="8">
    <source>
        <dbReference type="SAM" id="Phobius"/>
    </source>
</evidence>
<evidence type="ECO:0000256" key="5">
    <source>
        <dbReference type="ARBA" id="ARBA00022984"/>
    </source>
</evidence>
<evidence type="ECO:0000313" key="9">
    <source>
        <dbReference type="EMBL" id="EYU34745.1"/>
    </source>
</evidence>
<evidence type="ECO:0008006" key="11">
    <source>
        <dbReference type="Google" id="ProtNLM"/>
    </source>
</evidence>
<evidence type="ECO:0000256" key="7">
    <source>
        <dbReference type="ARBA" id="ARBA00023136"/>
    </source>
</evidence>
<dbReference type="STRING" id="4155.A0A022R793"/>
<keyword evidence="5" id="KW-0573">Peptidoglycan synthesis</keyword>
<keyword evidence="7 8" id="KW-0472">Membrane</keyword>
<dbReference type="Pfam" id="PF03023">
    <property type="entry name" value="MurJ"/>
    <property type="match status" value="1"/>
</dbReference>
<dbReference type="AlphaFoldDB" id="A0A022R793"/>
<sequence>AYLMVMAPLGALSSIIVLPLVATFSKQVKTSSWDRLVDNLERALLLSMVLLLPIFSVMRVLAEPIIHVLFQRFAFDSSASALVSDLFLAYSLGAPFFITKDLLVAAFYALGDGKGPFLVSAGAVALNALLDWLSVSRFNLGAKGLAPFDESTRDCINSRMPWNCRLLCSCHRPTLVWI</sequence>
<accession>A0A022R793</accession>
<dbReference type="PANTHER" id="PTHR43486">
    <property type="entry name" value="LIPID II FLIPPASE MURJ-RELATED"/>
    <property type="match status" value="1"/>
</dbReference>
<dbReference type="GO" id="GO:0008360">
    <property type="term" value="P:regulation of cell shape"/>
    <property type="evidence" value="ECO:0007669"/>
    <property type="project" value="UniProtKB-KW"/>
</dbReference>
<feature type="transmembrane region" description="Helical" evidence="8">
    <location>
        <begin position="73"/>
        <end position="97"/>
    </location>
</feature>
<feature type="non-terminal residue" evidence="9">
    <location>
        <position position="1"/>
    </location>
</feature>
<keyword evidence="6 8" id="KW-1133">Transmembrane helix</keyword>
<comment type="subcellular location">
    <subcellularLocation>
        <location evidence="1">Cell membrane</location>
        <topology evidence="1">Multi-pass membrane protein</topology>
    </subcellularLocation>
</comment>
<reference evidence="9 10" key="1">
    <citation type="journal article" date="2013" name="Proc. Natl. Acad. Sci. U.S.A.">
        <title>Fine-scale variation in meiotic recombination in Mimulus inferred from population shotgun sequencing.</title>
        <authorList>
            <person name="Hellsten U."/>
            <person name="Wright K.M."/>
            <person name="Jenkins J."/>
            <person name="Shu S."/>
            <person name="Yuan Y."/>
            <person name="Wessler S.R."/>
            <person name="Schmutz J."/>
            <person name="Willis J.H."/>
            <person name="Rokhsar D.S."/>
        </authorList>
    </citation>
    <scope>NUCLEOTIDE SEQUENCE [LARGE SCALE GENOMIC DNA]</scope>
    <source>
        <strain evidence="10">cv. DUN x IM62</strain>
    </source>
</reference>
<dbReference type="GO" id="GO:0005886">
    <property type="term" value="C:plasma membrane"/>
    <property type="evidence" value="ECO:0007669"/>
    <property type="project" value="UniProtKB-SubCell"/>
</dbReference>
<dbReference type="eggNOG" id="ENOG502RAM5">
    <property type="taxonomic scope" value="Eukaryota"/>
</dbReference>
<keyword evidence="2" id="KW-1003">Cell membrane</keyword>
<gene>
    <name evidence="9" type="ORF">MIMGU_mgv1a0226552mg</name>
</gene>
<evidence type="ECO:0000256" key="3">
    <source>
        <dbReference type="ARBA" id="ARBA00022692"/>
    </source>
</evidence>
<keyword evidence="4" id="KW-0133">Cell shape</keyword>
<evidence type="ECO:0000256" key="1">
    <source>
        <dbReference type="ARBA" id="ARBA00004651"/>
    </source>
</evidence>
<evidence type="ECO:0000256" key="6">
    <source>
        <dbReference type="ARBA" id="ARBA00022989"/>
    </source>
</evidence>
<dbReference type="PANTHER" id="PTHR43486:SF1">
    <property type="entry name" value="LIPID II FLIPPASE MURJ-RELATED"/>
    <property type="match status" value="1"/>
</dbReference>
<evidence type="ECO:0000313" key="10">
    <source>
        <dbReference type="Proteomes" id="UP000030748"/>
    </source>
</evidence>
<dbReference type="Proteomes" id="UP000030748">
    <property type="component" value="Unassembled WGS sequence"/>
</dbReference>
<keyword evidence="10" id="KW-1185">Reference proteome</keyword>
<evidence type="ECO:0000256" key="4">
    <source>
        <dbReference type="ARBA" id="ARBA00022960"/>
    </source>
</evidence>
<dbReference type="EMBL" id="KI630674">
    <property type="protein sequence ID" value="EYU34745.1"/>
    <property type="molecule type" value="Genomic_DNA"/>
</dbReference>